<feature type="transmembrane region" description="Helical" evidence="1">
    <location>
        <begin position="23"/>
        <end position="44"/>
    </location>
</feature>
<gene>
    <name evidence="2" type="ORF">LTR32_007074</name>
</gene>
<feature type="non-terminal residue" evidence="2">
    <location>
        <position position="254"/>
    </location>
</feature>
<keyword evidence="3" id="KW-1185">Reference proteome</keyword>
<keyword evidence="1" id="KW-1133">Transmembrane helix</keyword>
<evidence type="ECO:0000313" key="3">
    <source>
        <dbReference type="Proteomes" id="UP001308179"/>
    </source>
</evidence>
<protein>
    <recommendedName>
        <fullName evidence="4">DUF3533 domain-containing protein</fullName>
    </recommendedName>
</protein>
<keyword evidence="1" id="KW-0812">Transmembrane</keyword>
<dbReference type="EMBL" id="JAVRRR010000934">
    <property type="protein sequence ID" value="KAK5139990.1"/>
    <property type="molecule type" value="Genomic_DNA"/>
</dbReference>
<name>A0ABR0KX64_9PEZI</name>
<feature type="transmembrane region" description="Helical" evidence="1">
    <location>
        <begin position="220"/>
        <end position="245"/>
    </location>
</feature>
<evidence type="ECO:0008006" key="4">
    <source>
        <dbReference type="Google" id="ProtNLM"/>
    </source>
</evidence>
<proteinExistence type="predicted"/>
<sequence length="254" mass="27701">MLFLRQTWALCQKTLLVVLGRHVLGTLIRAFFAPIIFMFFISYAKNFFVPPSDFGVGTATPIRSLSDAIAASAGGRDTVVFINNGHTNGDISNVINQVAQPIRAQGKTVSILADSTDLLTICRSSIRGVSPCFAAVDFLSSPSEGTEGVWNYTMRADGSFGGRIYVNQRDNDAEIYVLPLQHAIDSAIAGLNGTTLPENVEQYPYTTQTNAERARNINRLYMGSLISILAVAYFIGIVGICYQLTGEMAKEREL</sequence>
<organism evidence="2 3">
    <name type="scientific">Rachicladosporium monterosium</name>
    <dbReference type="NCBI Taxonomy" id="1507873"/>
    <lineage>
        <taxon>Eukaryota</taxon>
        <taxon>Fungi</taxon>
        <taxon>Dikarya</taxon>
        <taxon>Ascomycota</taxon>
        <taxon>Pezizomycotina</taxon>
        <taxon>Dothideomycetes</taxon>
        <taxon>Dothideomycetidae</taxon>
        <taxon>Cladosporiales</taxon>
        <taxon>Cladosporiaceae</taxon>
        <taxon>Rachicladosporium</taxon>
    </lineage>
</organism>
<comment type="caution">
    <text evidence="2">The sequence shown here is derived from an EMBL/GenBank/DDBJ whole genome shotgun (WGS) entry which is preliminary data.</text>
</comment>
<dbReference type="Proteomes" id="UP001308179">
    <property type="component" value="Unassembled WGS sequence"/>
</dbReference>
<keyword evidence="1" id="KW-0472">Membrane</keyword>
<accession>A0ABR0KX64</accession>
<evidence type="ECO:0000256" key="1">
    <source>
        <dbReference type="SAM" id="Phobius"/>
    </source>
</evidence>
<reference evidence="2 3" key="1">
    <citation type="submission" date="2023-08" db="EMBL/GenBank/DDBJ databases">
        <title>Black Yeasts Isolated from many extreme environments.</title>
        <authorList>
            <person name="Coleine C."/>
            <person name="Stajich J.E."/>
            <person name="Selbmann L."/>
        </authorList>
    </citation>
    <scope>NUCLEOTIDE SEQUENCE [LARGE SCALE GENOMIC DNA]</scope>
    <source>
        <strain evidence="2 3">CCFEE 5386</strain>
    </source>
</reference>
<evidence type="ECO:0000313" key="2">
    <source>
        <dbReference type="EMBL" id="KAK5139990.1"/>
    </source>
</evidence>